<dbReference type="Pfam" id="PF20497">
    <property type="entry name" value="SWI-SNF_Ssr4_C"/>
    <property type="match status" value="1"/>
</dbReference>
<dbReference type="InterPro" id="IPR013859">
    <property type="entry name" value="Ssr4_N"/>
</dbReference>
<organism evidence="4 5">
    <name type="scientific">Agrocybe chaxingu</name>
    <dbReference type="NCBI Taxonomy" id="84603"/>
    <lineage>
        <taxon>Eukaryota</taxon>
        <taxon>Fungi</taxon>
        <taxon>Dikarya</taxon>
        <taxon>Basidiomycota</taxon>
        <taxon>Agaricomycotina</taxon>
        <taxon>Agaricomycetes</taxon>
        <taxon>Agaricomycetidae</taxon>
        <taxon>Agaricales</taxon>
        <taxon>Agaricineae</taxon>
        <taxon>Strophariaceae</taxon>
        <taxon>Agrocybe</taxon>
    </lineage>
</organism>
<feature type="domain" description="SWI/SNF and RSC complexes subunit Ssr4 C-terminal" evidence="3">
    <location>
        <begin position="275"/>
        <end position="308"/>
    </location>
</feature>
<dbReference type="Proteomes" id="UP001148786">
    <property type="component" value="Unassembled WGS sequence"/>
</dbReference>
<feature type="compositionally biased region" description="Gly residues" evidence="1">
    <location>
        <begin position="201"/>
        <end position="213"/>
    </location>
</feature>
<feature type="region of interest" description="Disordered" evidence="1">
    <location>
        <begin position="348"/>
        <end position="381"/>
    </location>
</feature>
<feature type="compositionally biased region" description="Basic and acidic residues" evidence="1">
    <location>
        <begin position="243"/>
        <end position="259"/>
    </location>
</feature>
<evidence type="ECO:0000259" key="3">
    <source>
        <dbReference type="Pfam" id="PF20497"/>
    </source>
</evidence>
<feature type="compositionally biased region" description="Polar residues" evidence="1">
    <location>
        <begin position="361"/>
        <end position="375"/>
    </location>
</feature>
<evidence type="ECO:0000256" key="1">
    <source>
        <dbReference type="SAM" id="MobiDB-lite"/>
    </source>
</evidence>
<comment type="caution">
    <text evidence="4">The sequence shown here is derived from an EMBL/GenBank/DDBJ whole genome shotgun (WGS) entry which is preliminary data.</text>
</comment>
<dbReference type="OrthoDB" id="5321006at2759"/>
<dbReference type="Pfam" id="PF08549">
    <property type="entry name" value="SWI-SNF_Ssr4_N"/>
    <property type="match status" value="1"/>
</dbReference>
<name>A0A9W8MUY5_9AGAR</name>
<feature type="domain" description="SWI/SNF and RSC complexes subunit Ssr4 N-terminal" evidence="2">
    <location>
        <begin position="41"/>
        <end position="148"/>
    </location>
</feature>
<feature type="compositionally biased region" description="Acidic residues" evidence="1">
    <location>
        <begin position="275"/>
        <end position="284"/>
    </location>
</feature>
<dbReference type="EMBL" id="JANKHO010000521">
    <property type="protein sequence ID" value="KAJ3508907.1"/>
    <property type="molecule type" value="Genomic_DNA"/>
</dbReference>
<feature type="compositionally biased region" description="Low complexity" evidence="1">
    <location>
        <begin position="214"/>
        <end position="242"/>
    </location>
</feature>
<evidence type="ECO:0000313" key="4">
    <source>
        <dbReference type="EMBL" id="KAJ3508907.1"/>
    </source>
</evidence>
<keyword evidence="5" id="KW-1185">Reference proteome</keyword>
<sequence>MFGNQTEAKVLASNACDTSMASQGHPTQADGQCLRYPDPIPPQREINYETAVGMLMRAAGTAQNVPFVWSYVDKPQDGTVLLLYLPLGNPFPNDGIRYQDSEIKAVVPAGGGRELEVCEIKYGFIPGAGEPSSSRLRRRYRLQKGGHPQLVLVHYTRGPMILIPPGITNQPVRAYPLRALNEPSVYVAGEKQGQKVYPSGMGPGAMHGGGGGPASMAPGAMGMPMNFNQQQAMLAQQNSQMEALERRRERERERERAAQRDGQAAGRPPQGRIPDDDDSGDEVDQISTRTLAMARYKRNHEWMNEVFHRAAFGDRSPKPKSTPYSVFSKSELEEKTAKLQAEIEALQASSAKRRADKIRESQSQPPTDITMSSIAGDSVAA</sequence>
<proteinExistence type="predicted"/>
<evidence type="ECO:0000259" key="2">
    <source>
        <dbReference type="Pfam" id="PF08549"/>
    </source>
</evidence>
<feature type="region of interest" description="Disordered" evidence="1">
    <location>
        <begin position="200"/>
        <end position="284"/>
    </location>
</feature>
<dbReference type="AlphaFoldDB" id="A0A9W8MUY5"/>
<accession>A0A9W8MUY5</accession>
<reference evidence="4" key="1">
    <citation type="submission" date="2022-07" db="EMBL/GenBank/DDBJ databases">
        <title>Genome Sequence of Agrocybe chaxingu.</title>
        <authorList>
            <person name="Buettner E."/>
        </authorList>
    </citation>
    <scope>NUCLEOTIDE SEQUENCE</scope>
    <source>
        <strain evidence="4">MP-N11</strain>
    </source>
</reference>
<protein>
    <submittedName>
        <fullName evidence="4">Uncharacterized protein</fullName>
    </submittedName>
</protein>
<dbReference type="InterPro" id="IPR046464">
    <property type="entry name" value="SWI-SNF_Ssr4_C"/>
</dbReference>
<evidence type="ECO:0000313" key="5">
    <source>
        <dbReference type="Proteomes" id="UP001148786"/>
    </source>
</evidence>
<dbReference type="GO" id="GO:0006338">
    <property type="term" value="P:chromatin remodeling"/>
    <property type="evidence" value="ECO:0007669"/>
    <property type="project" value="InterPro"/>
</dbReference>
<gene>
    <name evidence="4" type="ORF">NLJ89_g5495</name>
</gene>